<dbReference type="SMART" id="SM00935">
    <property type="entry name" value="OmpH"/>
    <property type="match status" value="1"/>
</dbReference>
<evidence type="ECO:0000256" key="2">
    <source>
        <dbReference type="ARBA" id="ARBA00022729"/>
    </source>
</evidence>
<dbReference type="RefSeq" id="WP_181416978.1">
    <property type="nucleotide sequence ID" value="NZ_OUNR01000022.1"/>
</dbReference>
<organism evidence="5 6">
    <name type="scientific">Nitrospira lenta</name>
    <dbReference type="NCBI Taxonomy" id="1436998"/>
    <lineage>
        <taxon>Bacteria</taxon>
        <taxon>Pseudomonadati</taxon>
        <taxon>Nitrospirota</taxon>
        <taxon>Nitrospiria</taxon>
        <taxon>Nitrospirales</taxon>
        <taxon>Nitrospiraceae</taxon>
        <taxon>Nitrospira</taxon>
    </lineage>
</organism>
<feature type="signal peptide" evidence="4">
    <location>
        <begin position="1"/>
        <end position="28"/>
    </location>
</feature>
<dbReference type="Proteomes" id="UP000248168">
    <property type="component" value="Unassembled WGS sequence"/>
</dbReference>
<name>A0A330LAT3_9BACT</name>
<dbReference type="InterPro" id="IPR005632">
    <property type="entry name" value="Chaperone_Skp"/>
</dbReference>
<gene>
    <name evidence="5" type="ORF">NITLEN_90113</name>
</gene>
<evidence type="ECO:0000313" key="6">
    <source>
        <dbReference type="Proteomes" id="UP000248168"/>
    </source>
</evidence>
<dbReference type="GO" id="GO:0050821">
    <property type="term" value="P:protein stabilization"/>
    <property type="evidence" value="ECO:0007669"/>
    <property type="project" value="TreeGrafter"/>
</dbReference>
<evidence type="ECO:0000256" key="3">
    <source>
        <dbReference type="SAM" id="Coils"/>
    </source>
</evidence>
<dbReference type="AlphaFoldDB" id="A0A330LAT3"/>
<evidence type="ECO:0000256" key="1">
    <source>
        <dbReference type="ARBA" id="ARBA00009091"/>
    </source>
</evidence>
<feature type="chain" id="PRO_5016461069" evidence="4">
    <location>
        <begin position="29"/>
        <end position="183"/>
    </location>
</feature>
<reference evidence="6" key="1">
    <citation type="submission" date="2018-04" db="EMBL/GenBank/DDBJ databases">
        <authorList>
            <person name="Lucker S."/>
            <person name="Sakoula D."/>
        </authorList>
    </citation>
    <scope>NUCLEOTIDE SEQUENCE [LARGE SCALE GENOMIC DNA]</scope>
</reference>
<evidence type="ECO:0000313" key="5">
    <source>
        <dbReference type="EMBL" id="SPP66858.1"/>
    </source>
</evidence>
<dbReference type="EMBL" id="OUNR01000022">
    <property type="protein sequence ID" value="SPP66858.1"/>
    <property type="molecule type" value="Genomic_DNA"/>
</dbReference>
<protein>
    <submittedName>
        <fullName evidence="5">Putative Periplasmic chaperone Skp</fullName>
    </submittedName>
</protein>
<dbReference type="PANTHER" id="PTHR35089:SF1">
    <property type="entry name" value="CHAPERONE PROTEIN SKP"/>
    <property type="match status" value="1"/>
</dbReference>
<accession>A0A330LAT3</accession>
<keyword evidence="2 4" id="KW-0732">Signal</keyword>
<keyword evidence="3" id="KW-0175">Coiled coil</keyword>
<sequence>MRIPVVQTLVASAFFSLLLGSLSTTVQAADAFKMGVVDPQMVLEKSKAGKKALEGLKEYVSTRQKLLSRDEEELRNYEKQLKDQLAKLSEAEKKDKETQFRARIQDYQKRAQEFNQELQGKQKELVDDYMKRIASATQTVAEKGGFSIVVDRGSEQTVKIVIYNKDTVELTDQVIKEFDRTNK</sequence>
<proteinExistence type="inferred from homology"/>
<dbReference type="Pfam" id="PF03938">
    <property type="entry name" value="OmpH"/>
    <property type="match status" value="1"/>
</dbReference>
<comment type="similarity">
    <text evidence="1">Belongs to the Skp family.</text>
</comment>
<dbReference type="InParanoid" id="A0A330LAT3"/>
<dbReference type="GO" id="GO:0005829">
    <property type="term" value="C:cytosol"/>
    <property type="evidence" value="ECO:0007669"/>
    <property type="project" value="TreeGrafter"/>
</dbReference>
<evidence type="ECO:0000256" key="4">
    <source>
        <dbReference type="SAM" id="SignalP"/>
    </source>
</evidence>
<dbReference type="InterPro" id="IPR024930">
    <property type="entry name" value="Skp_dom_sf"/>
</dbReference>
<dbReference type="PANTHER" id="PTHR35089">
    <property type="entry name" value="CHAPERONE PROTEIN SKP"/>
    <property type="match status" value="1"/>
</dbReference>
<feature type="coiled-coil region" evidence="3">
    <location>
        <begin position="67"/>
        <end position="124"/>
    </location>
</feature>
<dbReference type="GO" id="GO:0051082">
    <property type="term" value="F:unfolded protein binding"/>
    <property type="evidence" value="ECO:0007669"/>
    <property type="project" value="InterPro"/>
</dbReference>
<keyword evidence="6" id="KW-1185">Reference proteome</keyword>
<dbReference type="SUPFAM" id="SSF111384">
    <property type="entry name" value="OmpH-like"/>
    <property type="match status" value="1"/>
</dbReference>
<dbReference type="Gene3D" id="3.30.910.20">
    <property type="entry name" value="Skp domain"/>
    <property type="match status" value="1"/>
</dbReference>